<keyword evidence="1" id="KW-0472">Membrane</keyword>
<protein>
    <submittedName>
        <fullName evidence="3">GAF domain-containing protein</fullName>
    </submittedName>
</protein>
<dbReference type="RefSeq" id="WP_091538151.1">
    <property type="nucleotide sequence ID" value="NZ_FONY01000001.1"/>
</dbReference>
<organism evidence="3 4">
    <name type="scientific">Thermoflexibacter ruber</name>
    <dbReference type="NCBI Taxonomy" id="1003"/>
    <lineage>
        <taxon>Bacteria</taxon>
        <taxon>Pseudomonadati</taxon>
        <taxon>Bacteroidota</taxon>
        <taxon>Cytophagia</taxon>
        <taxon>Cytophagales</taxon>
        <taxon>Thermoflexibacteraceae</taxon>
        <taxon>Thermoflexibacter</taxon>
    </lineage>
</organism>
<evidence type="ECO:0000313" key="4">
    <source>
        <dbReference type="Proteomes" id="UP000199513"/>
    </source>
</evidence>
<dbReference type="AlphaFoldDB" id="A0A1I2A411"/>
<sequence>MKSSLRPISILAIIAFIIGVFFILYYVFFSFPAELKEALAIQNAAEIEKIKAISVRLLWIIGAQLALALFIFVLLSVDRRKNKIENVVYVEKYIQRQEKGTDSLNSENNNYADRINALTSHLSQLNRPLKEKFKYALEGLCKELEASIGAAFMTVRIEDKKYIEFVGGYAYHLPDSQYLRFEFGEGIAGQVAKSGKEINISAVPQGYVTVLSGLGKATPNNMIVIPVKSGENVLGVLEIASFKPFGEAELAFAKQVANSIV</sequence>
<gene>
    <name evidence="3" type="ORF">SAMN04488541_100115</name>
</gene>
<accession>A0A1I2A411</accession>
<feature type="transmembrane region" description="Helical" evidence="1">
    <location>
        <begin position="57"/>
        <end position="77"/>
    </location>
</feature>
<dbReference type="Gene3D" id="3.30.450.40">
    <property type="match status" value="1"/>
</dbReference>
<dbReference type="EMBL" id="FONY01000001">
    <property type="protein sequence ID" value="SFE38556.1"/>
    <property type="molecule type" value="Genomic_DNA"/>
</dbReference>
<evidence type="ECO:0000256" key="1">
    <source>
        <dbReference type="SAM" id="Phobius"/>
    </source>
</evidence>
<dbReference type="Proteomes" id="UP000199513">
    <property type="component" value="Unassembled WGS sequence"/>
</dbReference>
<dbReference type="Pfam" id="PF13185">
    <property type="entry name" value="GAF_2"/>
    <property type="match status" value="1"/>
</dbReference>
<proteinExistence type="predicted"/>
<dbReference type="SMART" id="SM00065">
    <property type="entry name" value="GAF"/>
    <property type="match status" value="1"/>
</dbReference>
<feature type="domain" description="GAF" evidence="2">
    <location>
        <begin position="128"/>
        <end position="260"/>
    </location>
</feature>
<keyword evidence="1" id="KW-0812">Transmembrane</keyword>
<dbReference type="InterPro" id="IPR003018">
    <property type="entry name" value="GAF"/>
</dbReference>
<dbReference type="InterPro" id="IPR029016">
    <property type="entry name" value="GAF-like_dom_sf"/>
</dbReference>
<keyword evidence="1" id="KW-1133">Transmembrane helix</keyword>
<dbReference type="STRING" id="1003.SAMN04488541_100115"/>
<reference evidence="3 4" key="1">
    <citation type="submission" date="2016-10" db="EMBL/GenBank/DDBJ databases">
        <authorList>
            <person name="de Groot N.N."/>
        </authorList>
    </citation>
    <scope>NUCLEOTIDE SEQUENCE [LARGE SCALE GENOMIC DNA]</scope>
    <source>
        <strain>GEY</strain>
        <strain evidence="4">DSM 9560</strain>
    </source>
</reference>
<name>A0A1I2A411_9BACT</name>
<dbReference type="OrthoDB" id="1123380at2"/>
<feature type="transmembrane region" description="Helical" evidence="1">
    <location>
        <begin position="7"/>
        <end position="28"/>
    </location>
</feature>
<dbReference type="SUPFAM" id="SSF55781">
    <property type="entry name" value="GAF domain-like"/>
    <property type="match status" value="1"/>
</dbReference>
<keyword evidence="4" id="KW-1185">Reference proteome</keyword>
<evidence type="ECO:0000259" key="2">
    <source>
        <dbReference type="SMART" id="SM00065"/>
    </source>
</evidence>
<evidence type="ECO:0000313" key="3">
    <source>
        <dbReference type="EMBL" id="SFE38556.1"/>
    </source>
</evidence>